<accession>A0ABW6NEC9</accession>
<reference evidence="2 3" key="1">
    <citation type="submission" date="2024-10" db="EMBL/GenBank/DDBJ databases">
        <title>The Natural Products Discovery Center: Release of the First 8490 Sequenced Strains for Exploring Actinobacteria Biosynthetic Diversity.</title>
        <authorList>
            <person name="Kalkreuter E."/>
            <person name="Kautsar S.A."/>
            <person name="Yang D."/>
            <person name="Bader C.D."/>
            <person name="Teijaro C.N."/>
            <person name="Fluegel L."/>
            <person name="Davis C.M."/>
            <person name="Simpson J.R."/>
            <person name="Lauterbach L."/>
            <person name="Steele A.D."/>
            <person name="Gui C."/>
            <person name="Meng S."/>
            <person name="Li G."/>
            <person name="Viehrig K."/>
            <person name="Ye F."/>
            <person name="Su P."/>
            <person name="Kiefer A.F."/>
            <person name="Nichols A."/>
            <person name="Cepeda A.J."/>
            <person name="Yan W."/>
            <person name="Fan B."/>
            <person name="Jiang Y."/>
            <person name="Adhikari A."/>
            <person name="Zheng C.-J."/>
            <person name="Schuster L."/>
            <person name="Cowan T.M."/>
            <person name="Smanski M.J."/>
            <person name="Chevrette M.G."/>
            <person name="De Carvalho L.P.S."/>
            <person name="Shen B."/>
        </authorList>
    </citation>
    <scope>NUCLEOTIDE SEQUENCE [LARGE SCALE GENOMIC DNA]</scope>
    <source>
        <strain evidence="2 3">NPDC004550</strain>
    </source>
</reference>
<gene>
    <name evidence="2" type="ORF">ACFYTH_08965</name>
</gene>
<name>A0ABW6NEC9_9NOCA</name>
<proteinExistence type="predicted"/>
<keyword evidence="1" id="KW-0812">Transmembrane</keyword>
<feature type="transmembrane region" description="Helical" evidence="1">
    <location>
        <begin position="103"/>
        <end position="128"/>
    </location>
</feature>
<keyword evidence="1" id="KW-0472">Membrane</keyword>
<feature type="transmembrane region" description="Helical" evidence="1">
    <location>
        <begin position="17"/>
        <end position="38"/>
    </location>
</feature>
<evidence type="ECO:0000313" key="2">
    <source>
        <dbReference type="EMBL" id="MFF0453485.1"/>
    </source>
</evidence>
<evidence type="ECO:0000313" key="3">
    <source>
        <dbReference type="Proteomes" id="UP001601521"/>
    </source>
</evidence>
<keyword evidence="3" id="KW-1185">Reference proteome</keyword>
<protein>
    <recommendedName>
        <fullName evidence="4">RDD family</fullName>
    </recommendedName>
</protein>
<comment type="caution">
    <text evidence="2">The sequence shown here is derived from an EMBL/GenBank/DDBJ whole genome shotgun (WGS) entry which is preliminary data.</text>
</comment>
<feature type="transmembrane region" description="Helical" evidence="1">
    <location>
        <begin position="171"/>
        <end position="193"/>
    </location>
</feature>
<organism evidence="2 3">
    <name type="scientific">Nocardia africana</name>
    <dbReference type="NCBI Taxonomy" id="134964"/>
    <lineage>
        <taxon>Bacteria</taxon>
        <taxon>Bacillati</taxon>
        <taxon>Actinomycetota</taxon>
        <taxon>Actinomycetes</taxon>
        <taxon>Mycobacteriales</taxon>
        <taxon>Nocardiaceae</taxon>
        <taxon>Nocardia</taxon>
    </lineage>
</organism>
<feature type="transmembrane region" description="Helical" evidence="1">
    <location>
        <begin position="58"/>
        <end position="82"/>
    </location>
</feature>
<dbReference type="Proteomes" id="UP001601521">
    <property type="component" value="Unassembled WGS sequence"/>
</dbReference>
<sequence length="258" mass="26988">MTETATERSERARISSARVVVIVVLATVPVLKLSWTFGGGDAARDALSAMGPANWLDIVIGVFLAEPLLATVLAIVASRVTYAYSAARGGAARHTATPLTVTAAEAAIVPIGLGVIVGAFNGLTWGLIAGLARYALRLGVVIEYRTGRRISTTGKRSGNRPETALQRAADLAWAGALLSSLLILPVLGIVAALDGRAWSTVQICDVNVGTGIHRARVAELGRSGDGIIAWDITAEQVVNGVNCAPDGSDDIREPWWRS</sequence>
<keyword evidence="1" id="KW-1133">Transmembrane helix</keyword>
<evidence type="ECO:0000256" key="1">
    <source>
        <dbReference type="SAM" id="Phobius"/>
    </source>
</evidence>
<evidence type="ECO:0008006" key="4">
    <source>
        <dbReference type="Google" id="ProtNLM"/>
    </source>
</evidence>
<dbReference type="RefSeq" id="WP_387250327.1">
    <property type="nucleotide sequence ID" value="NZ_JBIALX010000003.1"/>
</dbReference>
<dbReference type="EMBL" id="JBIALX010000003">
    <property type="protein sequence ID" value="MFF0453485.1"/>
    <property type="molecule type" value="Genomic_DNA"/>
</dbReference>